<name>A0A914H8E4_GLORO</name>
<dbReference type="GO" id="GO:0017176">
    <property type="term" value="F:phosphatidylinositol N-acetylglucosaminyltransferase activity"/>
    <property type="evidence" value="ECO:0007669"/>
    <property type="project" value="UniProtKB-EC"/>
</dbReference>
<evidence type="ECO:0000259" key="9">
    <source>
        <dbReference type="Pfam" id="PF00534"/>
    </source>
</evidence>
<dbReference type="AlphaFoldDB" id="A0A914H8E4"/>
<evidence type="ECO:0000256" key="1">
    <source>
        <dbReference type="ARBA" id="ARBA00004687"/>
    </source>
</evidence>
<dbReference type="Gene3D" id="3.40.50.2000">
    <property type="entry name" value="Glycogen Phosphorylase B"/>
    <property type="match status" value="2"/>
</dbReference>
<keyword evidence="4" id="KW-0328">Glycosyltransferase</keyword>
<proteinExistence type="predicted"/>
<evidence type="ECO:0000259" key="10">
    <source>
        <dbReference type="Pfam" id="PF08288"/>
    </source>
</evidence>
<feature type="transmembrane region" description="Helical" evidence="7">
    <location>
        <begin position="142"/>
        <end position="164"/>
    </location>
</feature>
<feature type="chain" id="PRO_5037815432" description="phosphatidylinositol N-acetylglucosaminyltransferase" evidence="8">
    <location>
        <begin position="39"/>
        <end position="516"/>
    </location>
</feature>
<dbReference type="SUPFAM" id="SSF53756">
    <property type="entry name" value="UDP-Glycosyltransferase/glycogen phosphorylase"/>
    <property type="match status" value="1"/>
</dbReference>
<keyword evidence="7" id="KW-1133">Transmembrane helix</keyword>
<keyword evidence="11" id="KW-1185">Reference proteome</keyword>
<feature type="domain" description="PIGA GPI anchor biosynthesis" evidence="10">
    <location>
        <begin position="123"/>
        <end position="214"/>
    </location>
</feature>
<evidence type="ECO:0000256" key="8">
    <source>
        <dbReference type="SAM" id="SignalP"/>
    </source>
</evidence>
<accession>A0A914H8E4</accession>
<evidence type="ECO:0000313" key="11">
    <source>
        <dbReference type="Proteomes" id="UP000887572"/>
    </source>
</evidence>
<dbReference type="Proteomes" id="UP000887572">
    <property type="component" value="Unplaced"/>
</dbReference>
<dbReference type="CDD" id="cd03796">
    <property type="entry name" value="GT4_PIG-A-like"/>
    <property type="match status" value="1"/>
</dbReference>
<keyword evidence="7" id="KW-0472">Membrane</keyword>
<dbReference type="InterPro" id="IPR013234">
    <property type="entry name" value="PIGA_GPI_anchor_biosynthesis"/>
</dbReference>
<feature type="domain" description="Glycosyl transferase family 1" evidence="9">
    <location>
        <begin position="282"/>
        <end position="424"/>
    </location>
</feature>
<dbReference type="InterPro" id="IPR001296">
    <property type="entry name" value="Glyco_trans_1"/>
</dbReference>
<dbReference type="GO" id="GO:0000506">
    <property type="term" value="C:glycosylphosphatidylinositol-N-acetylglucosaminyltransferase (GPI-GnT) complex"/>
    <property type="evidence" value="ECO:0007669"/>
    <property type="project" value="InterPro"/>
</dbReference>
<dbReference type="EC" id="2.4.1.198" evidence="2"/>
<dbReference type="Pfam" id="PF08288">
    <property type="entry name" value="PIGA"/>
    <property type="match status" value="1"/>
</dbReference>
<dbReference type="WBParaSite" id="Gr19_v10_g14760.t3">
    <property type="protein sequence ID" value="Gr19_v10_g14760.t3"/>
    <property type="gene ID" value="Gr19_v10_g14760"/>
</dbReference>
<evidence type="ECO:0000313" key="12">
    <source>
        <dbReference type="WBParaSite" id="Gr19_v10_g14760.t3"/>
    </source>
</evidence>
<organism evidence="11 12">
    <name type="scientific">Globodera rostochiensis</name>
    <name type="common">Golden nematode worm</name>
    <name type="synonym">Heterodera rostochiensis</name>
    <dbReference type="NCBI Taxonomy" id="31243"/>
    <lineage>
        <taxon>Eukaryota</taxon>
        <taxon>Metazoa</taxon>
        <taxon>Ecdysozoa</taxon>
        <taxon>Nematoda</taxon>
        <taxon>Chromadorea</taxon>
        <taxon>Rhabditida</taxon>
        <taxon>Tylenchina</taxon>
        <taxon>Tylenchomorpha</taxon>
        <taxon>Tylenchoidea</taxon>
        <taxon>Heteroderidae</taxon>
        <taxon>Heteroderinae</taxon>
        <taxon>Globodera</taxon>
    </lineage>
</organism>
<evidence type="ECO:0000256" key="6">
    <source>
        <dbReference type="ARBA" id="ARBA00032160"/>
    </source>
</evidence>
<keyword evidence="7" id="KW-0812">Transmembrane</keyword>
<dbReference type="Pfam" id="PF00534">
    <property type="entry name" value="Glycos_transf_1"/>
    <property type="match status" value="1"/>
</dbReference>
<keyword evidence="8" id="KW-0732">Signal</keyword>
<evidence type="ECO:0000256" key="4">
    <source>
        <dbReference type="ARBA" id="ARBA00022676"/>
    </source>
</evidence>
<dbReference type="InterPro" id="IPR039507">
    <property type="entry name" value="PIG-A/GPI3"/>
</dbReference>
<feature type="transmembrane region" description="Helical" evidence="7">
    <location>
        <begin position="477"/>
        <end position="497"/>
    </location>
</feature>
<dbReference type="PANTHER" id="PTHR45871">
    <property type="entry name" value="N-ACETYLGLUCOSAMINYL-PHOSPHATIDYLINOSITOL BIOSYNTHETIC PROTEIN"/>
    <property type="match status" value="1"/>
</dbReference>
<evidence type="ECO:0000256" key="7">
    <source>
        <dbReference type="SAM" id="Phobius"/>
    </source>
</evidence>
<evidence type="ECO:0000256" key="2">
    <source>
        <dbReference type="ARBA" id="ARBA00012420"/>
    </source>
</evidence>
<dbReference type="PANTHER" id="PTHR45871:SF1">
    <property type="entry name" value="PHOSPHATIDYLINOSITOL N-ACETYLGLUCOSAMINYLTRANSFERASE SUBUNIT A"/>
    <property type="match status" value="1"/>
</dbReference>
<reference evidence="12" key="1">
    <citation type="submission" date="2022-11" db="UniProtKB">
        <authorList>
            <consortium name="WormBaseParasite"/>
        </authorList>
    </citation>
    <scope>IDENTIFICATION</scope>
</reference>
<evidence type="ECO:0000256" key="5">
    <source>
        <dbReference type="ARBA" id="ARBA00022679"/>
    </source>
</evidence>
<protein>
    <recommendedName>
        <fullName evidence="2">phosphatidylinositol N-acetylglucosaminyltransferase</fullName>
        <ecNumber evidence="2">2.4.1.198</ecNumber>
    </recommendedName>
    <alternativeName>
        <fullName evidence="6">GlcNAc-PI synthesis protein</fullName>
    </alternativeName>
</protein>
<comment type="pathway">
    <text evidence="1">Glycolipid biosynthesis; glycosylphosphatidylinositol-anchor biosynthesis.</text>
</comment>
<keyword evidence="5" id="KW-0808">Transferase</keyword>
<keyword evidence="3" id="KW-0337">GPI-anchor biosynthesis</keyword>
<feature type="signal peptide" evidence="8">
    <location>
        <begin position="1"/>
        <end position="38"/>
    </location>
</feature>
<evidence type="ECO:0000256" key="3">
    <source>
        <dbReference type="ARBA" id="ARBA00022502"/>
    </source>
</evidence>
<sequence length="516" mass="57949">MIKHSLAPDAGAASLNSRRAHFRIAVVLLLLLPPHKQASSNFRMSMLFAKHFCTPSPFQDAAPFNLGKALRFQQDGCSWHTAQISYRMVSDFFCPNTGGVETHIYQLSKCLLRNGHKVIVLTHAYGPRKGVRYLCNGTLKVYYLPGLVVGNIYLPSMLGSLVWFRRIFIREQIQIVHCHSTFSTMAHEALLHAWTIRAGIRTVFTDHSMFGFAEANAVLMNKFMLRYSLANADRLICVSHTSKENTVLRAGVAPQRVFVIPNAIDAVLFQPDPARFARPTVTTVVVLSRLVYRKGADLLVEVIPHICERHPTVQFLIGGDGPKRVDIEEMRERYRLHERVKMLGTIPHDTVRDALVQGQIFLNTSLTEAFCMAIVEAASCGLHIVSTRVGGIPEVLPPEFISLVEPNPKEIANALLDAIRCREKGQLPCPLKKHRQVAKLYHWEDIARRTERVYAESLGEPEGGVGQKLRNQLSAGFWFGLVWTSATAMNILFASLLDWLDPREGIQTVDDKKKPN</sequence>
<dbReference type="GO" id="GO:0006506">
    <property type="term" value="P:GPI anchor biosynthetic process"/>
    <property type="evidence" value="ECO:0007669"/>
    <property type="project" value="UniProtKB-KW"/>
</dbReference>